<dbReference type="InterPro" id="IPR025110">
    <property type="entry name" value="AMP-bd_C"/>
</dbReference>
<dbReference type="SUPFAM" id="SSF56801">
    <property type="entry name" value="Acetyl-CoA synthetase-like"/>
    <property type="match status" value="1"/>
</dbReference>
<dbReference type="InterPro" id="IPR020806">
    <property type="entry name" value="PKS_PP-bd"/>
</dbReference>
<name>A0A931C0U0_9ACTN</name>
<evidence type="ECO:0000313" key="6">
    <source>
        <dbReference type="Proteomes" id="UP000598146"/>
    </source>
</evidence>
<dbReference type="InterPro" id="IPR020845">
    <property type="entry name" value="AMP-binding_CS"/>
</dbReference>
<gene>
    <name evidence="5" type="ORF">I4J89_01855</name>
</gene>
<comment type="caution">
    <text evidence="5">The sequence shown here is derived from an EMBL/GenBank/DDBJ whole genome shotgun (WGS) entry which is preliminary data.</text>
</comment>
<proteinExistence type="predicted"/>
<dbReference type="GO" id="GO:0031177">
    <property type="term" value="F:phosphopantetheine binding"/>
    <property type="evidence" value="ECO:0007669"/>
    <property type="project" value="InterPro"/>
</dbReference>
<dbReference type="PROSITE" id="PS00455">
    <property type="entry name" value="AMP_BINDING"/>
    <property type="match status" value="1"/>
</dbReference>
<evidence type="ECO:0000256" key="3">
    <source>
        <dbReference type="SAM" id="MobiDB-lite"/>
    </source>
</evidence>
<dbReference type="Pfam" id="PF00501">
    <property type="entry name" value="AMP-binding"/>
    <property type="match status" value="1"/>
</dbReference>
<feature type="region of interest" description="Disordered" evidence="3">
    <location>
        <begin position="1"/>
        <end position="46"/>
    </location>
</feature>
<dbReference type="Gene3D" id="3.30.559.30">
    <property type="entry name" value="Nonribosomal peptide synthetase, condensation domain"/>
    <property type="match status" value="1"/>
</dbReference>
<dbReference type="CDD" id="cd05930">
    <property type="entry name" value="A_NRPS"/>
    <property type="match status" value="1"/>
</dbReference>
<dbReference type="AlphaFoldDB" id="A0A931C0U0"/>
<reference evidence="5" key="1">
    <citation type="submission" date="2020-11" db="EMBL/GenBank/DDBJ databases">
        <title>Isolation and identification of active actinomycetes.</title>
        <authorList>
            <person name="Sun X."/>
        </authorList>
    </citation>
    <scope>NUCLEOTIDE SEQUENCE</scope>
    <source>
        <strain evidence="5">NEAU-A11</strain>
    </source>
</reference>
<dbReference type="GO" id="GO:0044550">
    <property type="term" value="P:secondary metabolite biosynthetic process"/>
    <property type="evidence" value="ECO:0007669"/>
    <property type="project" value="TreeGrafter"/>
</dbReference>
<dbReference type="InterPro" id="IPR010071">
    <property type="entry name" value="AA_adenyl_dom"/>
</dbReference>
<keyword evidence="2" id="KW-0597">Phosphoprotein</keyword>
<protein>
    <submittedName>
        <fullName evidence="5">Non-ribosomal peptide synthetase</fullName>
    </submittedName>
</protein>
<dbReference type="InterPro" id="IPR009081">
    <property type="entry name" value="PP-bd_ACP"/>
</dbReference>
<dbReference type="SMART" id="SM00823">
    <property type="entry name" value="PKS_PP"/>
    <property type="match status" value="1"/>
</dbReference>
<dbReference type="InterPro" id="IPR036736">
    <property type="entry name" value="ACP-like_sf"/>
</dbReference>
<dbReference type="SUPFAM" id="SSF47336">
    <property type="entry name" value="ACP-like"/>
    <property type="match status" value="1"/>
</dbReference>
<dbReference type="Proteomes" id="UP000598146">
    <property type="component" value="Unassembled WGS sequence"/>
</dbReference>
<sequence>MESEDGRPDRTTLSAEANTGTPTDDVHSAVALPVRGGDPSAEGDAPSSVRRLLDERLTARVDAFCETTAYLPAEVLLAGSVATVAFWANQPVLTVGVADRAAGPYRGVRPFRVSLEGEVTFAGLVSSLRPGGGYQPSAQIVFAYGAGDEGDGDVPGASPELSLRWRRSGATLELVLRAPSSRYGARDLEELADRLVTLLDAALTRPDTALENLPFLTADEVASIAGRWQGPVRRLPAGTTLERIAAVSASMPTATAVVGASGSLTYAEVMAQAGEIARQLGELGIRDAQVAVRLDRDMYWVPAIVGIWLAGCVYVPLNNDWPAARVELVLDDADVRCVLVSGRTRQLDGLGDRPVIELPVSAGPAGPAVVDGAGDAAYVLFTSGSTGRPKGVMVGHAALRNLLDATAQIFQLGPGDRMLGVAAPTFDISMAEFVLPLTVGAVCVIADDETVRDPALLGELIRRHRITVAQATPSLWSLLAEHVRPYRIPVALAGGEAVTGDLRDILCELAERALNGYGPTETTVYATVWEMVAGSPVSVGRPLPNVRAWVLDHWRRPCPVGTVGELVLGGAGVGIGYLHQPERTAEVFLPGIPGLEDGRVYRTGDLASWGPDGRLYVHGRIDDQIKVRGVRIEPGEVEVAIRAVEGVRDCAVVGYRHSGVAGLAAFVVPAAARPGEDLDEELEAAIRTEVGETLPHYFRPQLYFGIASLPRSTSGKLDRLTLSELVGRRLADRAQARTDSAQPSNDRVGELWQEVLGVPAIDGGSHFFALGGDSLSAMRVVARINRAYGTRLAILDLVQNPVLHAFSRLVNEASDNRVDKVSSR</sequence>
<dbReference type="NCBIfam" id="TIGR01733">
    <property type="entry name" value="AA-adenyl-dom"/>
    <property type="match status" value="1"/>
</dbReference>
<evidence type="ECO:0000259" key="4">
    <source>
        <dbReference type="PROSITE" id="PS50075"/>
    </source>
</evidence>
<dbReference type="Gene3D" id="3.40.50.12780">
    <property type="entry name" value="N-terminal domain of ligase-like"/>
    <property type="match status" value="1"/>
</dbReference>
<evidence type="ECO:0000256" key="2">
    <source>
        <dbReference type="ARBA" id="ARBA00022553"/>
    </source>
</evidence>
<organism evidence="5 6">
    <name type="scientific">Actinoplanes aureus</name>
    <dbReference type="NCBI Taxonomy" id="2792083"/>
    <lineage>
        <taxon>Bacteria</taxon>
        <taxon>Bacillati</taxon>
        <taxon>Actinomycetota</taxon>
        <taxon>Actinomycetes</taxon>
        <taxon>Micromonosporales</taxon>
        <taxon>Micromonosporaceae</taxon>
        <taxon>Actinoplanes</taxon>
    </lineage>
</organism>
<dbReference type="Pfam" id="PF00550">
    <property type="entry name" value="PP-binding"/>
    <property type="match status" value="1"/>
</dbReference>
<evidence type="ECO:0000256" key="1">
    <source>
        <dbReference type="ARBA" id="ARBA00022450"/>
    </source>
</evidence>
<dbReference type="PANTHER" id="PTHR45527:SF1">
    <property type="entry name" value="FATTY ACID SYNTHASE"/>
    <property type="match status" value="1"/>
</dbReference>
<dbReference type="RefSeq" id="WP_196412014.1">
    <property type="nucleotide sequence ID" value="NZ_JADQTO010000001.1"/>
</dbReference>
<dbReference type="InterPro" id="IPR042099">
    <property type="entry name" value="ANL_N_sf"/>
</dbReference>
<dbReference type="Gene3D" id="1.10.1200.10">
    <property type="entry name" value="ACP-like"/>
    <property type="match status" value="1"/>
</dbReference>
<dbReference type="InterPro" id="IPR000873">
    <property type="entry name" value="AMP-dep_synth/lig_dom"/>
</dbReference>
<feature type="compositionally biased region" description="Basic and acidic residues" evidence="3">
    <location>
        <begin position="1"/>
        <end position="10"/>
    </location>
</feature>
<keyword evidence="6" id="KW-1185">Reference proteome</keyword>
<dbReference type="Gene3D" id="3.30.300.30">
    <property type="match status" value="1"/>
</dbReference>
<dbReference type="PANTHER" id="PTHR45527">
    <property type="entry name" value="NONRIBOSOMAL PEPTIDE SYNTHETASE"/>
    <property type="match status" value="1"/>
</dbReference>
<dbReference type="GO" id="GO:0043041">
    <property type="term" value="P:amino acid activation for nonribosomal peptide biosynthetic process"/>
    <property type="evidence" value="ECO:0007669"/>
    <property type="project" value="TreeGrafter"/>
</dbReference>
<dbReference type="GO" id="GO:0005737">
    <property type="term" value="C:cytoplasm"/>
    <property type="evidence" value="ECO:0007669"/>
    <property type="project" value="TreeGrafter"/>
</dbReference>
<feature type="domain" description="Carrier" evidence="4">
    <location>
        <begin position="739"/>
        <end position="814"/>
    </location>
</feature>
<accession>A0A931C0U0</accession>
<dbReference type="PROSITE" id="PS00012">
    <property type="entry name" value="PHOSPHOPANTETHEINE"/>
    <property type="match status" value="1"/>
</dbReference>
<dbReference type="EMBL" id="JADQTO010000001">
    <property type="protein sequence ID" value="MBG0560209.1"/>
    <property type="molecule type" value="Genomic_DNA"/>
</dbReference>
<dbReference type="Pfam" id="PF13193">
    <property type="entry name" value="AMP-binding_C"/>
    <property type="match status" value="1"/>
</dbReference>
<dbReference type="InterPro" id="IPR006162">
    <property type="entry name" value="Ppantetheine_attach_site"/>
</dbReference>
<dbReference type="SUPFAM" id="SSF52777">
    <property type="entry name" value="CoA-dependent acyltransferases"/>
    <property type="match status" value="1"/>
</dbReference>
<dbReference type="PROSITE" id="PS50075">
    <property type="entry name" value="CARRIER"/>
    <property type="match status" value="1"/>
</dbReference>
<keyword evidence="1" id="KW-0596">Phosphopantetheine</keyword>
<feature type="compositionally biased region" description="Polar residues" evidence="3">
    <location>
        <begin position="11"/>
        <end position="22"/>
    </location>
</feature>
<evidence type="ECO:0000313" key="5">
    <source>
        <dbReference type="EMBL" id="MBG0560209.1"/>
    </source>
</evidence>
<dbReference type="InterPro" id="IPR045851">
    <property type="entry name" value="AMP-bd_C_sf"/>
</dbReference>